<protein>
    <recommendedName>
        <fullName evidence="4">YwdI family protein</fullName>
    </recommendedName>
</protein>
<evidence type="ECO:0000313" key="2">
    <source>
        <dbReference type="EMBL" id="GAA0436044.1"/>
    </source>
</evidence>
<proteinExistence type="predicted"/>
<sequence>MAVTNDTIIQKMEKELAEAKRLSNDDAGMKAHIAHIHLLCELLLEEKPKSATPSSSDMTADEMKAMLGQEMTGKPLEGTEKRTEQDGANGHSIFDF</sequence>
<feature type="region of interest" description="Disordered" evidence="1">
    <location>
        <begin position="72"/>
        <end position="96"/>
    </location>
</feature>
<dbReference type="InterPro" id="IPR035218">
    <property type="entry name" value="DUF5327"/>
</dbReference>
<dbReference type="Pfam" id="PF17261">
    <property type="entry name" value="DUF5327"/>
    <property type="match status" value="1"/>
</dbReference>
<gene>
    <name evidence="2" type="ORF">GCM10008983_10850</name>
</gene>
<evidence type="ECO:0008006" key="4">
    <source>
        <dbReference type="Google" id="ProtNLM"/>
    </source>
</evidence>
<comment type="caution">
    <text evidence="2">The sequence shown here is derived from an EMBL/GenBank/DDBJ whole genome shotgun (WGS) entry which is preliminary data.</text>
</comment>
<dbReference type="RefSeq" id="WP_343751678.1">
    <property type="nucleotide sequence ID" value="NZ_BAAADM010000030.1"/>
</dbReference>
<accession>A0ABN0Z7T3</accession>
<evidence type="ECO:0000313" key="3">
    <source>
        <dbReference type="Proteomes" id="UP001501459"/>
    </source>
</evidence>
<keyword evidence="3" id="KW-1185">Reference proteome</keyword>
<name>A0ABN0Z7T3_9BACI</name>
<organism evidence="2 3">
    <name type="scientific">Lentibacillus halophilus</name>
    <dbReference type="NCBI Taxonomy" id="295065"/>
    <lineage>
        <taxon>Bacteria</taxon>
        <taxon>Bacillati</taxon>
        <taxon>Bacillota</taxon>
        <taxon>Bacilli</taxon>
        <taxon>Bacillales</taxon>
        <taxon>Bacillaceae</taxon>
        <taxon>Lentibacillus</taxon>
    </lineage>
</organism>
<dbReference type="Proteomes" id="UP001501459">
    <property type="component" value="Unassembled WGS sequence"/>
</dbReference>
<reference evidence="2 3" key="1">
    <citation type="journal article" date="2019" name="Int. J. Syst. Evol. Microbiol.">
        <title>The Global Catalogue of Microorganisms (GCM) 10K type strain sequencing project: providing services to taxonomists for standard genome sequencing and annotation.</title>
        <authorList>
            <consortium name="The Broad Institute Genomics Platform"/>
            <consortium name="The Broad Institute Genome Sequencing Center for Infectious Disease"/>
            <person name="Wu L."/>
            <person name="Ma J."/>
        </authorList>
    </citation>
    <scope>NUCLEOTIDE SEQUENCE [LARGE SCALE GENOMIC DNA]</scope>
    <source>
        <strain evidence="2 3">JCM 12149</strain>
    </source>
</reference>
<evidence type="ECO:0000256" key="1">
    <source>
        <dbReference type="SAM" id="MobiDB-lite"/>
    </source>
</evidence>
<dbReference type="EMBL" id="BAAADM010000030">
    <property type="protein sequence ID" value="GAA0436044.1"/>
    <property type="molecule type" value="Genomic_DNA"/>
</dbReference>